<reference evidence="2" key="1">
    <citation type="submission" date="2020-02" db="EMBL/GenBank/DDBJ databases">
        <authorList>
            <person name="Meier V. D."/>
        </authorList>
    </citation>
    <scope>NUCLEOTIDE SEQUENCE</scope>
    <source>
        <strain evidence="2">AVDCRST_MAG22</strain>
    </source>
</reference>
<organism evidence="2">
    <name type="scientific">uncultured Rubrobacteraceae bacterium</name>
    <dbReference type="NCBI Taxonomy" id="349277"/>
    <lineage>
        <taxon>Bacteria</taxon>
        <taxon>Bacillati</taxon>
        <taxon>Actinomycetota</taxon>
        <taxon>Rubrobacteria</taxon>
        <taxon>Rubrobacterales</taxon>
        <taxon>Rubrobacteraceae</taxon>
        <taxon>environmental samples</taxon>
    </lineage>
</organism>
<name>A0A6J4PIP1_9ACTN</name>
<dbReference type="AlphaFoldDB" id="A0A6J4PIP1"/>
<sequence length="81" mass="8886">GQGTGNGPVSLHRATRTPPRRDLLGVRPPQRPPRSPHPYPVLRGRPAGNNGLGRGLGRRLPEILPRVWPRHRGSLGRQIGM</sequence>
<evidence type="ECO:0000256" key="1">
    <source>
        <dbReference type="SAM" id="MobiDB-lite"/>
    </source>
</evidence>
<evidence type="ECO:0000313" key="2">
    <source>
        <dbReference type="EMBL" id="CAA9416953.1"/>
    </source>
</evidence>
<proteinExistence type="predicted"/>
<protein>
    <submittedName>
        <fullName evidence="2">Uncharacterized protein</fullName>
    </submittedName>
</protein>
<gene>
    <name evidence="2" type="ORF">AVDCRST_MAG22-2273</name>
</gene>
<feature type="non-terminal residue" evidence="2">
    <location>
        <position position="1"/>
    </location>
</feature>
<feature type="non-terminal residue" evidence="2">
    <location>
        <position position="81"/>
    </location>
</feature>
<dbReference type="EMBL" id="CADCUV010000097">
    <property type="protein sequence ID" value="CAA9416953.1"/>
    <property type="molecule type" value="Genomic_DNA"/>
</dbReference>
<feature type="region of interest" description="Disordered" evidence="1">
    <location>
        <begin position="1"/>
        <end position="57"/>
    </location>
</feature>
<feature type="compositionally biased region" description="Low complexity" evidence="1">
    <location>
        <begin position="40"/>
        <end position="49"/>
    </location>
</feature>
<feature type="compositionally biased region" description="Pro residues" evidence="1">
    <location>
        <begin position="29"/>
        <end position="39"/>
    </location>
</feature>
<accession>A0A6J4PIP1</accession>